<keyword evidence="5" id="KW-0808">Transferase</keyword>
<dbReference type="GO" id="GO:0006506">
    <property type="term" value="P:GPI anchor biosynthetic process"/>
    <property type="evidence" value="ECO:0007669"/>
    <property type="project" value="UniProtKB-KW"/>
</dbReference>
<comment type="similarity">
    <text evidence="10">Belongs to the glycosyltransferase 22 family. PIGZ subfamily.</text>
</comment>
<sequence>MELLIWGLLVAIRIGWSYLPQNGYIHPDEFFQTVEIVAGDILDVSAYRTWEFNVTDPIRSPIMPYALYGPVFHALKYLNSLSASPPPSLTASQVLRYPRLVMAVLSLVIDFSVYIIARKITASMKLSLFFLGSSYVMLTYQCRTFTNSIETLIFTSLLYMILTSTNVTCKHEQEASFEGKTRKEKGKGKELASGDDISAVNSCVYPSYTRLVLIGFLTMVGFFNRPTFLIFAFLPLLWYLFKVYIATADSASVKLIAFLKDISLIGFAAFVTFCILCTLDSIYYGKFTFESLIHDISDCLFIHSHKYQCFNEILASFVITPRNFVMYNVKKDNLAKHGLHPFYLHLVVNLPLLFGPLVYYILSMLFSRVKYFFTRMASIHLSSQVPFDLFLLVPVLFFSIFPHQEPRFLVPLLPLVILNAVQCVGEKTFSKFLLVFWISFNLVLSLFYGILHQGSIVPCITDLQEDFHNEVHSLVKENHSNVSYHFLFSNTYMPPRYLFLNKSPFLEIIDFMGDNYQGIRSTITRIKSKDSVTVKDEVIILILPGAVFNRVKYKIKVDMNILNTYFPHLSLEDPPDLKVLTKAKDWQTGLLDLMDQLSLFVVQIE</sequence>
<keyword evidence="3" id="KW-0337">GPI-anchor biosynthesis</keyword>
<evidence type="ECO:0000256" key="10">
    <source>
        <dbReference type="ARBA" id="ARBA00038466"/>
    </source>
</evidence>
<evidence type="ECO:0000256" key="9">
    <source>
        <dbReference type="ARBA" id="ARBA00023136"/>
    </source>
</evidence>
<evidence type="ECO:0000256" key="6">
    <source>
        <dbReference type="ARBA" id="ARBA00022692"/>
    </source>
</evidence>
<evidence type="ECO:0000256" key="7">
    <source>
        <dbReference type="ARBA" id="ARBA00022824"/>
    </source>
</evidence>
<keyword evidence="6 11" id="KW-0812">Transmembrane</keyword>
<feature type="chain" id="PRO_5044874077" description="Mannosyltransferase" evidence="12">
    <location>
        <begin position="18"/>
        <end position="605"/>
    </location>
</feature>
<evidence type="ECO:0000256" key="3">
    <source>
        <dbReference type="ARBA" id="ARBA00022502"/>
    </source>
</evidence>
<feature type="transmembrane region" description="Helical" evidence="11">
    <location>
        <begin position="408"/>
        <end position="425"/>
    </location>
</feature>
<dbReference type="GO" id="GO:0005789">
    <property type="term" value="C:endoplasmic reticulum membrane"/>
    <property type="evidence" value="ECO:0007669"/>
    <property type="project" value="UniProtKB-SubCell"/>
</dbReference>
<protein>
    <recommendedName>
        <fullName evidence="11">Mannosyltransferase</fullName>
        <ecNumber evidence="11">2.4.1.-</ecNumber>
    </recommendedName>
</protein>
<keyword evidence="12" id="KW-0732">Signal</keyword>
<keyword evidence="4 11" id="KW-0328">Glycosyltransferase</keyword>
<dbReference type="GO" id="GO:0016757">
    <property type="term" value="F:glycosyltransferase activity"/>
    <property type="evidence" value="ECO:0007669"/>
    <property type="project" value="UniProtKB-KW"/>
</dbReference>
<comment type="subcellular location">
    <subcellularLocation>
        <location evidence="1 11">Endoplasmic reticulum membrane</location>
        <topology evidence="1 11">Multi-pass membrane protein</topology>
    </subcellularLocation>
</comment>
<gene>
    <name evidence="13" type="ORF">ACJMK2_017876</name>
</gene>
<feature type="transmembrane region" description="Helical" evidence="11">
    <location>
        <begin position="342"/>
        <end position="362"/>
    </location>
</feature>
<keyword evidence="8 11" id="KW-1133">Transmembrane helix</keyword>
<dbReference type="Pfam" id="PF03901">
    <property type="entry name" value="Glyco_transf_22"/>
    <property type="match status" value="1"/>
</dbReference>
<feature type="signal peptide" evidence="12">
    <location>
        <begin position="1"/>
        <end position="17"/>
    </location>
</feature>
<comment type="pathway">
    <text evidence="2">Glycolipid biosynthesis; glycosylphosphatidylinositol-anchor biosynthesis.</text>
</comment>
<evidence type="ECO:0000256" key="12">
    <source>
        <dbReference type="SAM" id="SignalP"/>
    </source>
</evidence>
<keyword evidence="14" id="KW-1185">Reference proteome</keyword>
<proteinExistence type="inferred from homology"/>
<evidence type="ECO:0000256" key="11">
    <source>
        <dbReference type="RuleBase" id="RU363075"/>
    </source>
</evidence>
<feature type="transmembrane region" description="Helical" evidence="11">
    <location>
        <begin position="383"/>
        <end position="402"/>
    </location>
</feature>
<evidence type="ECO:0000256" key="2">
    <source>
        <dbReference type="ARBA" id="ARBA00004687"/>
    </source>
</evidence>
<feature type="transmembrane region" description="Helical" evidence="11">
    <location>
        <begin position="432"/>
        <end position="451"/>
    </location>
</feature>
<evidence type="ECO:0000313" key="14">
    <source>
        <dbReference type="Proteomes" id="UP001634394"/>
    </source>
</evidence>
<reference evidence="13 14" key="1">
    <citation type="submission" date="2024-11" db="EMBL/GenBank/DDBJ databases">
        <title>Chromosome-level genome assembly of the freshwater bivalve Anodonta woodiana.</title>
        <authorList>
            <person name="Chen X."/>
        </authorList>
    </citation>
    <scope>NUCLEOTIDE SEQUENCE [LARGE SCALE GENOMIC DNA]</scope>
    <source>
        <strain evidence="13">MN2024</strain>
        <tissue evidence="13">Gills</tissue>
    </source>
</reference>
<evidence type="ECO:0000256" key="5">
    <source>
        <dbReference type="ARBA" id="ARBA00022679"/>
    </source>
</evidence>
<evidence type="ECO:0000256" key="1">
    <source>
        <dbReference type="ARBA" id="ARBA00004477"/>
    </source>
</evidence>
<evidence type="ECO:0000313" key="13">
    <source>
        <dbReference type="EMBL" id="KAL3846935.1"/>
    </source>
</evidence>
<organism evidence="13 14">
    <name type="scientific">Sinanodonta woodiana</name>
    <name type="common">Chinese pond mussel</name>
    <name type="synonym">Anodonta woodiana</name>
    <dbReference type="NCBI Taxonomy" id="1069815"/>
    <lineage>
        <taxon>Eukaryota</taxon>
        <taxon>Metazoa</taxon>
        <taxon>Spiralia</taxon>
        <taxon>Lophotrochozoa</taxon>
        <taxon>Mollusca</taxon>
        <taxon>Bivalvia</taxon>
        <taxon>Autobranchia</taxon>
        <taxon>Heteroconchia</taxon>
        <taxon>Palaeoheterodonta</taxon>
        <taxon>Unionida</taxon>
        <taxon>Unionoidea</taxon>
        <taxon>Unionidae</taxon>
        <taxon>Unioninae</taxon>
        <taxon>Sinanodonta</taxon>
    </lineage>
</organism>
<dbReference type="PANTHER" id="PTHR22760:SF3">
    <property type="entry name" value="GPI MANNOSYLTRANSFERASE 4"/>
    <property type="match status" value="1"/>
</dbReference>
<dbReference type="InterPro" id="IPR005599">
    <property type="entry name" value="GPI_mannosylTrfase"/>
</dbReference>
<evidence type="ECO:0000256" key="4">
    <source>
        <dbReference type="ARBA" id="ARBA00022676"/>
    </source>
</evidence>
<dbReference type="Proteomes" id="UP001634394">
    <property type="component" value="Unassembled WGS sequence"/>
</dbReference>
<feature type="transmembrane region" description="Helical" evidence="11">
    <location>
        <begin position="211"/>
        <end position="241"/>
    </location>
</feature>
<comment type="caution">
    <text evidence="13">The sequence shown here is derived from an EMBL/GenBank/DDBJ whole genome shotgun (WGS) entry which is preliminary data.</text>
</comment>
<accession>A0ABD3UC13</accession>
<feature type="transmembrane region" description="Helical" evidence="11">
    <location>
        <begin position="262"/>
        <end position="284"/>
    </location>
</feature>
<name>A0ABD3UC13_SINWO</name>
<dbReference type="EMBL" id="JBJQND010000016">
    <property type="protein sequence ID" value="KAL3846935.1"/>
    <property type="molecule type" value="Genomic_DNA"/>
</dbReference>
<dbReference type="EC" id="2.4.1.-" evidence="11"/>
<keyword evidence="9 11" id="KW-0472">Membrane</keyword>
<evidence type="ECO:0000256" key="8">
    <source>
        <dbReference type="ARBA" id="ARBA00022989"/>
    </source>
</evidence>
<dbReference type="AlphaFoldDB" id="A0ABD3UC13"/>
<keyword evidence="7 11" id="KW-0256">Endoplasmic reticulum</keyword>
<dbReference type="PANTHER" id="PTHR22760">
    <property type="entry name" value="GLYCOSYLTRANSFERASE"/>
    <property type="match status" value="1"/>
</dbReference>